<proteinExistence type="predicted"/>
<evidence type="ECO:0000313" key="2">
    <source>
        <dbReference type="EMBL" id="OBQ46212.1"/>
    </source>
</evidence>
<organism evidence="2 3">
    <name type="scientific">Halodesulfovibrio spirochaetisodalis</name>
    <dbReference type="NCBI Taxonomy" id="1560234"/>
    <lineage>
        <taxon>Bacteria</taxon>
        <taxon>Pseudomonadati</taxon>
        <taxon>Thermodesulfobacteriota</taxon>
        <taxon>Desulfovibrionia</taxon>
        <taxon>Desulfovibrionales</taxon>
        <taxon>Desulfovibrionaceae</taxon>
        <taxon>Halodesulfovibrio</taxon>
    </lineage>
</organism>
<keyword evidence="3" id="KW-1185">Reference proteome</keyword>
<name>A0A1B7XA49_9BACT</name>
<comment type="caution">
    <text evidence="2">The sequence shown here is derived from an EMBL/GenBank/DDBJ whole genome shotgun (WGS) entry which is preliminary data.</text>
</comment>
<dbReference type="Proteomes" id="UP000091979">
    <property type="component" value="Unassembled WGS sequence"/>
</dbReference>
<dbReference type="RefSeq" id="WP_066857300.1">
    <property type="nucleotide sequence ID" value="NZ_JXMS01000028.1"/>
</dbReference>
<keyword evidence="1" id="KW-0175">Coiled coil</keyword>
<evidence type="ECO:0000313" key="3">
    <source>
        <dbReference type="Proteomes" id="UP000091979"/>
    </source>
</evidence>
<dbReference type="STRING" id="1560234.SP90_13505"/>
<dbReference type="PATRIC" id="fig|1560234.3.peg.1815"/>
<feature type="coiled-coil region" evidence="1">
    <location>
        <begin position="86"/>
        <end position="137"/>
    </location>
</feature>
<protein>
    <submittedName>
        <fullName evidence="2">Uncharacterized protein</fullName>
    </submittedName>
</protein>
<dbReference type="AlphaFoldDB" id="A0A1B7XA49"/>
<reference evidence="2 3" key="1">
    <citation type="submission" date="2015-01" db="EMBL/GenBank/DDBJ databases">
        <title>Desulfovibrio sp. JC271 draft genome sequence.</title>
        <authorList>
            <person name="Shivani Y."/>
            <person name="Subhash Y."/>
            <person name="Sasikala C."/>
            <person name="Ramana C.V."/>
        </authorList>
    </citation>
    <scope>NUCLEOTIDE SEQUENCE [LARGE SCALE GENOMIC DNA]</scope>
    <source>
        <strain evidence="2 3">JC271</strain>
    </source>
</reference>
<dbReference type="EMBL" id="JXMS01000028">
    <property type="protein sequence ID" value="OBQ46212.1"/>
    <property type="molecule type" value="Genomic_DNA"/>
</dbReference>
<dbReference type="OrthoDB" id="9849809at2"/>
<accession>A0A1B7XA49</accession>
<sequence length="147" mass="16217">MPLFTAKKRCFYGGEIYEKGAVEKFSESVSAASWEAMDEEGKELLVHPKQPEVKEDNQLVSGEELAELQGVHEVLLTDFTEQGKRLKAVELERDTALESAVSLKQENEALAKSAEVATALQAQVANLKKLVADNENKSVLEEAIQNL</sequence>
<evidence type="ECO:0000256" key="1">
    <source>
        <dbReference type="SAM" id="Coils"/>
    </source>
</evidence>
<gene>
    <name evidence="2" type="ORF">SP90_13505</name>
</gene>